<keyword evidence="2" id="KW-1185">Reference proteome</keyword>
<dbReference type="EMBL" id="AKCV02000026">
    <property type="protein sequence ID" value="TMS56838.1"/>
    <property type="molecule type" value="Genomic_DNA"/>
</dbReference>
<proteinExistence type="predicted"/>
<organism evidence="1 2">
    <name type="scientific">Imbroritus primus</name>
    <dbReference type="NCBI Taxonomy" id="3058603"/>
    <lineage>
        <taxon>Bacteria</taxon>
        <taxon>Pseudomonadati</taxon>
        <taxon>Pseudomonadota</taxon>
        <taxon>Betaproteobacteria</taxon>
        <taxon>Burkholderiales</taxon>
        <taxon>Burkholderiaceae</taxon>
        <taxon>Imbroritus</taxon>
    </lineage>
</organism>
<dbReference type="Proteomes" id="UP000004277">
    <property type="component" value="Unassembled WGS sequence"/>
</dbReference>
<name>A0ACD3SKW8_9BURK</name>
<accession>A0ACD3SKW8</accession>
<evidence type="ECO:0000313" key="2">
    <source>
        <dbReference type="Proteomes" id="UP000004277"/>
    </source>
</evidence>
<protein>
    <submittedName>
        <fullName evidence="1">Uncharacterized protein</fullName>
    </submittedName>
</protein>
<gene>
    <name evidence="1" type="ORF">MW7_017400</name>
</gene>
<sequence length="127" mass="14414">MSIAFWCVLVAGLMPVVTVAIAKWGVRGYDNNEPRAWMEQLQGLRRRADYAHRNHFEAFPFFAAAVIIASHLQAPQGLLDSFALLFIGARVVYTLCYLYDRATLRSIVWSISYLCIIGIFLIPVFKT</sequence>
<reference evidence="1" key="1">
    <citation type="submission" date="2019-05" db="EMBL/GenBank/DDBJ databases">
        <title>Revised genome assembly of Burkholderiaceae (previously Ralstonia) sp. PBA.</title>
        <authorList>
            <person name="Gan H.M."/>
        </authorList>
    </citation>
    <scope>NUCLEOTIDE SEQUENCE</scope>
    <source>
        <strain evidence="1">PBA</strain>
    </source>
</reference>
<comment type="caution">
    <text evidence="1">The sequence shown here is derived from an EMBL/GenBank/DDBJ whole genome shotgun (WGS) entry which is preliminary data.</text>
</comment>
<evidence type="ECO:0000313" key="1">
    <source>
        <dbReference type="EMBL" id="TMS56838.1"/>
    </source>
</evidence>